<evidence type="ECO:0000313" key="4">
    <source>
        <dbReference type="EMBL" id="GCD40272.1"/>
    </source>
</evidence>
<protein>
    <submittedName>
        <fullName evidence="4">Uncharacterized protein</fullName>
    </submittedName>
</protein>
<dbReference type="InterPro" id="IPR050505">
    <property type="entry name" value="WDR55/POC1"/>
</dbReference>
<name>A0A7U9L3B5_9ACTN</name>
<dbReference type="SUPFAM" id="SSF50978">
    <property type="entry name" value="WD40 repeat-like"/>
    <property type="match status" value="1"/>
</dbReference>
<dbReference type="RefSeq" id="WP_125049004.1">
    <property type="nucleotide sequence ID" value="NZ_BHZC01000001.1"/>
</dbReference>
<dbReference type="GeneID" id="95626741"/>
<evidence type="ECO:0000256" key="3">
    <source>
        <dbReference type="PROSITE-ProRule" id="PRU00221"/>
    </source>
</evidence>
<dbReference type="SMART" id="SM00320">
    <property type="entry name" value="WD40"/>
    <property type="match status" value="6"/>
</dbReference>
<dbReference type="InterPro" id="IPR036322">
    <property type="entry name" value="WD40_repeat_dom_sf"/>
</dbReference>
<comment type="caution">
    <text evidence="4">The sequence shown here is derived from an EMBL/GenBank/DDBJ whole genome shotgun (WGS) entry which is preliminary data.</text>
</comment>
<dbReference type="PROSITE" id="PS50294">
    <property type="entry name" value="WD_REPEATS_REGION"/>
    <property type="match status" value="1"/>
</dbReference>
<dbReference type="Proteomes" id="UP000287830">
    <property type="component" value="Unassembled WGS sequence"/>
</dbReference>
<dbReference type="PROSITE" id="PS50082">
    <property type="entry name" value="WD_REPEATS_2"/>
    <property type="match status" value="1"/>
</dbReference>
<sequence length="537" mass="56326">MVTGEKAAARHATEESEFCCPVCLATSEGRSECTNCRWTLEGPVVLGALTSEIRRAFDERLASARRRLDLTAAARAAGYPGRGDPERLKRLGALLCGGPPRSAERDQVLAELADELTVTDLPELLPDGVVIELGPRGLRAVTVRNGAEQAEAIEWPWAELLPGLPGSADETLFCLAGGVGDRTTSASEAREPAALPATVDVLASRLRGWAVPERLLARLTRRFPQARTLYLPPERPEPGPLRHAGGFTTAVCRGAPDSDDVLLVGGGQDGSVTVWKLWQRAPLASRKLHDRRVTCADLTEDGLSVVTGGQDGAVRLWSFAASGRVRVLAWHDGWVNALRQRGGVVFSLGDDACVQRTVLGAAGSAGDVLARVGWASATALEVTGDGRVVIVAGSDGASLWDGRNGARTGRLTAEHEVACLALDRADRLVALGCADGVARIFTLGAARTAEAELGGHTGPVRQVAFGPGGVLATADDTGTVRVRERDGTARTVGTHPDRVRGLAFTPDGRLIGAGAGGLVRTWPLAGIHRTDSDKGGP</sequence>
<dbReference type="EMBL" id="BHZC01000001">
    <property type="protein sequence ID" value="GCD40272.1"/>
    <property type="molecule type" value="Genomic_DNA"/>
</dbReference>
<keyword evidence="2" id="KW-0677">Repeat</keyword>
<keyword evidence="1 3" id="KW-0853">WD repeat</keyword>
<dbReference type="Gene3D" id="2.130.10.10">
    <property type="entry name" value="YVTN repeat-like/Quinoprotein amine dehydrogenase"/>
    <property type="match status" value="2"/>
</dbReference>
<dbReference type="PANTHER" id="PTHR44019:SF8">
    <property type="entry name" value="POC1 CENTRIOLAR PROTEIN HOMOLOG"/>
    <property type="match status" value="1"/>
</dbReference>
<proteinExistence type="predicted"/>
<dbReference type="Pfam" id="PF00400">
    <property type="entry name" value="WD40"/>
    <property type="match status" value="3"/>
</dbReference>
<reference evidence="4 5" key="1">
    <citation type="submission" date="2018-11" db="EMBL/GenBank/DDBJ databases">
        <title>Whole genome sequence of Streptomyces chrestomyceticus NBRC 13444(T).</title>
        <authorList>
            <person name="Komaki H."/>
            <person name="Tamura T."/>
        </authorList>
    </citation>
    <scope>NUCLEOTIDE SEQUENCE [LARGE SCALE GENOMIC DNA]</scope>
    <source>
        <strain evidence="4 5">NBRC 13444</strain>
    </source>
</reference>
<dbReference type="OrthoDB" id="218695at2"/>
<dbReference type="InterPro" id="IPR001680">
    <property type="entry name" value="WD40_rpt"/>
</dbReference>
<accession>A0A7U9L3B5</accession>
<evidence type="ECO:0000256" key="2">
    <source>
        <dbReference type="ARBA" id="ARBA00022737"/>
    </source>
</evidence>
<dbReference type="PANTHER" id="PTHR44019">
    <property type="entry name" value="WD REPEAT-CONTAINING PROTEIN 55"/>
    <property type="match status" value="1"/>
</dbReference>
<dbReference type="AlphaFoldDB" id="A0A7U9L3B5"/>
<dbReference type="InterPro" id="IPR015943">
    <property type="entry name" value="WD40/YVTN_repeat-like_dom_sf"/>
</dbReference>
<organism evidence="4 5">
    <name type="scientific">Streptomyces chrestomyceticus JCM 4735</name>
    <dbReference type="NCBI Taxonomy" id="1306181"/>
    <lineage>
        <taxon>Bacteria</taxon>
        <taxon>Bacillati</taxon>
        <taxon>Actinomycetota</taxon>
        <taxon>Actinomycetes</taxon>
        <taxon>Kitasatosporales</taxon>
        <taxon>Streptomycetaceae</taxon>
        <taxon>Streptomyces</taxon>
    </lineage>
</organism>
<feature type="repeat" description="WD" evidence="3">
    <location>
        <begin position="286"/>
        <end position="327"/>
    </location>
</feature>
<evidence type="ECO:0000313" key="5">
    <source>
        <dbReference type="Proteomes" id="UP000287830"/>
    </source>
</evidence>
<evidence type="ECO:0000256" key="1">
    <source>
        <dbReference type="ARBA" id="ARBA00022574"/>
    </source>
</evidence>
<gene>
    <name evidence="4" type="ORF">OEIGOIKO_08129</name>
</gene>